<dbReference type="CDD" id="cd01335">
    <property type="entry name" value="Radical_SAM"/>
    <property type="match status" value="1"/>
</dbReference>
<evidence type="ECO:0000256" key="5">
    <source>
        <dbReference type="ARBA" id="ARBA00022552"/>
    </source>
</evidence>
<keyword evidence="7 14" id="KW-0808">Transferase</keyword>
<dbReference type="SMART" id="SM00729">
    <property type="entry name" value="Elp3"/>
    <property type="match status" value="1"/>
</dbReference>
<evidence type="ECO:0000313" key="17">
    <source>
        <dbReference type="Proteomes" id="UP001275932"/>
    </source>
</evidence>
<keyword evidence="9 14" id="KW-0819">tRNA processing</keyword>
<dbReference type="PROSITE" id="PS51918">
    <property type="entry name" value="RADICAL_SAM"/>
    <property type="match status" value="1"/>
</dbReference>
<keyword evidence="8 14" id="KW-0949">S-adenosyl-L-methionine</keyword>
<evidence type="ECO:0000259" key="15">
    <source>
        <dbReference type="PROSITE" id="PS51918"/>
    </source>
</evidence>
<dbReference type="InterPro" id="IPR013785">
    <property type="entry name" value="Aldolase_TIM"/>
</dbReference>
<dbReference type="Gene3D" id="1.10.150.530">
    <property type="match status" value="1"/>
</dbReference>
<dbReference type="Gene3D" id="3.20.20.70">
    <property type="entry name" value="Aldolase class I"/>
    <property type="match status" value="1"/>
</dbReference>
<dbReference type="SFLD" id="SFLDF00275">
    <property type="entry name" value="adenosine_C2_methyltransferase"/>
    <property type="match status" value="1"/>
</dbReference>
<evidence type="ECO:0000256" key="4">
    <source>
        <dbReference type="ARBA" id="ARBA00022490"/>
    </source>
</evidence>
<keyword evidence="6 14" id="KW-0489">Methyltransferase</keyword>
<comment type="catalytic activity">
    <reaction evidence="14">
        <text>adenosine(37) in tRNA + 2 reduced [2Fe-2S]-[ferredoxin] + 2 S-adenosyl-L-methionine = 2-methyladenosine(37) in tRNA + 5'-deoxyadenosine + L-methionine + 2 oxidized [2Fe-2S]-[ferredoxin] + S-adenosyl-L-homocysteine</text>
        <dbReference type="Rhea" id="RHEA:43332"/>
        <dbReference type="Rhea" id="RHEA-COMP:10000"/>
        <dbReference type="Rhea" id="RHEA-COMP:10001"/>
        <dbReference type="Rhea" id="RHEA-COMP:10162"/>
        <dbReference type="Rhea" id="RHEA-COMP:10485"/>
        <dbReference type="ChEBI" id="CHEBI:17319"/>
        <dbReference type="ChEBI" id="CHEBI:33737"/>
        <dbReference type="ChEBI" id="CHEBI:33738"/>
        <dbReference type="ChEBI" id="CHEBI:57844"/>
        <dbReference type="ChEBI" id="CHEBI:57856"/>
        <dbReference type="ChEBI" id="CHEBI:59789"/>
        <dbReference type="ChEBI" id="CHEBI:74411"/>
        <dbReference type="ChEBI" id="CHEBI:74497"/>
        <dbReference type="EC" id="2.1.1.192"/>
    </reaction>
</comment>
<dbReference type="SFLD" id="SFLDS00029">
    <property type="entry name" value="Radical_SAM"/>
    <property type="match status" value="1"/>
</dbReference>
<comment type="function">
    <text evidence="14">Specifically methylates position 2 of adenine 2503 in 23S rRNA and position 2 of adenine 37 in tRNAs.</text>
</comment>
<sequence>MKRGFFLLEFDELAEILSSAGFRAFRAKQVWEGVYKKKIFSFSEITNLPADLRKFLSDNFEIKTALPQRKRTSLDDTGKYLFELSDGYFIESVLLEAPEGEGDELRKTLCISTQVGCAQGCRFCASTMRGFKRNLDSSEIVSQLLPFVKNGEFEFENIVVMGMGEPLANFENVVKALYIIKDRFGFGARRITLSTCGIADKLKELAEMKFPFRLAISLHGASNDVREKIMPVNKRFPLEVLLPAAKAFAKSNGRMITLEYILIDKVNDSFSDAKLLSDIANSLHAHVNLIPYNRVEGLDWKRPSSDRRKAFFNALKSKGVSCTLRREKGSDIEAACGQLALIAERQKLENM</sequence>
<feature type="active site" description="S-methylcysteine intermediate" evidence="14">
    <location>
        <position position="336"/>
    </location>
</feature>
<evidence type="ECO:0000256" key="12">
    <source>
        <dbReference type="ARBA" id="ARBA00023014"/>
    </source>
</evidence>
<evidence type="ECO:0000256" key="3">
    <source>
        <dbReference type="ARBA" id="ARBA00022485"/>
    </source>
</evidence>
<dbReference type="InterPro" id="IPR058240">
    <property type="entry name" value="rSAM_sf"/>
</dbReference>
<comment type="caution">
    <text evidence="14">Lacks conserved residue(s) required for the propagation of feature annotation.</text>
</comment>
<dbReference type="InterPro" id="IPR040072">
    <property type="entry name" value="Methyltransferase_A"/>
</dbReference>
<dbReference type="PANTHER" id="PTHR30544">
    <property type="entry name" value="23S RRNA METHYLTRANSFERASE"/>
    <property type="match status" value="1"/>
</dbReference>
<keyword evidence="12 14" id="KW-0411">Iron-sulfur</keyword>
<comment type="similarity">
    <text evidence="2 14">Belongs to the radical SAM superfamily. RlmN family.</text>
</comment>
<dbReference type="EMBL" id="JALBUT010000007">
    <property type="protein sequence ID" value="MDX8415945.1"/>
    <property type="molecule type" value="Genomic_DNA"/>
</dbReference>
<keyword evidence="4 14" id="KW-0963">Cytoplasm</keyword>
<dbReference type="InterPro" id="IPR027492">
    <property type="entry name" value="RNA_MTrfase_RlmN"/>
</dbReference>
<keyword evidence="3 14" id="KW-0004">4Fe-4S</keyword>
<comment type="caution">
    <text evidence="16">The sequence shown here is derived from an EMBL/GenBank/DDBJ whole genome shotgun (WGS) entry which is preliminary data.</text>
</comment>
<evidence type="ECO:0000256" key="13">
    <source>
        <dbReference type="ARBA" id="ARBA00023157"/>
    </source>
</evidence>
<dbReference type="HAMAP" id="MF_01849">
    <property type="entry name" value="RNA_methyltr_RlmN"/>
    <property type="match status" value="1"/>
</dbReference>
<dbReference type="PIRSF" id="PIRSF006004">
    <property type="entry name" value="CHP00048"/>
    <property type="match status" value="1"/>
</dbReference>
<evidence type="ECO:0000256" key="8">
    <source>
        <dbReference type="ARBA" id="ARBA00022691"/>
    </source>
</evidence>
<comment type="subcellular location">
    <subcellularLocation>
        <location evidence="1 14">Cytoplasm</location>
    </subcellularLocation>
</comment>
<feature type="binding site" evidence="14">
    <location>
        <position position="124"/>
    </location>
    <ligand>
        <name>[4Fe-4S] cluster</name>
        <dbReference type="ChEBI" id="CHEBI:49883"/>
        <note>4Fe-4S-S-AdoMet</note>
    </ligand>
</feature>
<feature type="binding site" evidence="14">
    <location>
        <position position="293"/>
    </location>
    <ligand>
        <name>S-adenosyl-L-methionine</name>
        <dbReference type="ChEBI" id="CHEBI:59789"/>
    </ligand>
</feature>
<proteinExistence type="inferred from homology"/>
<accession>A0ABU4WK52</accession>
<dbReference type="NCBIfam" id="TIGR00048">
    <property type="entry name" value="rRNA_mod_RlmN"/>
    <property type="match status" value="1"/>
</dbReference>
<evidence type="ECO:0000256" key="10">
    <source>
        <dbReference type="ARBA" id="ARBA00022723"/>
    </source>
</evidence>
<keyword evidence="10 14" id="KW-0479">Metal-binding</keyword>
<dbReference type="SFLD" id="SFLDG01062">
    <property type="entry name" value="methyltransferase_(Class_A)"/>
    <property type="match status" value="1"/>
</dbReference>
<feature type="active site" description="Proton acceptor" evidence="14">
    <location>
        <position position="91"/>
    </location>
</feature>
<keyword evidence="5 14" id="KW-0698">rRNA processing</keyword>
<dbReference type="InterPro" id="IPR007197">
    <property type="entry name" value="rSAM"/>
</dbReference>
<reference evidence="16 17" key="1">
    <citation type="submission" date="2022-03" db="EMBL/GenBank/DDBJ databases">
        <title>Novel taxa within the pig intestine.</title>
        <authorList>
            <person name="Wylensek D."/>
            <person name="Bishof K."/>
            <person name="Afrizal A."/>
            <person name="Clavel T."/>
        </authorList>
    </citation>
    <scope>NUCLEOTIDE SEQUENCE [LARGE SCALE GENOMIC DNA]</scope>
    <source>
        <strain evidence="16 17">CLA-KB-P66</strain>
    </source>
</reference>
<dbReference type="Pfam" id="PF04055">
    <property type="entry name" value="Radical_SAM"/>
    <property type="match status" value="1"/>
</dbReference>
<evidence type="ECO:0000313" key="16">
    <source>
        <dbReference type="EMBL" id="MDX8415945.1"/>
    </source>
</evidence>
<evidence type="ECO:0000256" key="2">
    <source>
        <dbReference type="ARBA" id="ARBA00007544"/>
    </source>
</evidence>
<evidence type="ECO:0000256" key="11">
    <source>
        <dbReference type="ARBA" id="ARBA00023004"/>
    </source>
</evidence>
<dbReference type="Proteomes" id="UP001275932">
    <property type="component" value="Unassembled WGS sequence"/>
</dbReference>
<keyword evidence="11 14" id="KW-0408">Iron</keyword>
<feature type="binding site" evidence="14">
    <location>
        <begin position="217"/>
        <end position="219"/>
    </location>
    <ligand>
        <name>S-adenosyl-L-methionine</name>
        <dbReference type="ChEBI" id="CHEBI:59789"/>
    </ligand>
</feature>
<feature type="binding site" evidence="14">
    <location>
        <begin position="164"/>
        <end position="165"/>
    </location>
    <ligand>
        <name>S-adenosyl-L-methionine</name>
        <dbReference type="ChEBI" id="CHEBI:59789"/>
    </ligand>
</feature>
<dbReference type="Pfam" id="PF21016">
    <property type="entry name" value="RlmN_N"/>
    <property type="match status" value="1"/>
</dbReference>
<comment type="catalytic activity">
    <reaction evidence="14">
        <text>adenosine(2503) in 23S rRNA + 2 reduced [2Fe-2S]-[ferredoxin] + 2 S-adenosyl-L-methionine = 2-methyladenosine(2503) in 23S rRNA + 5'-deoxyadenosine + L-methionine + 2 oxidized [2Fe-2S]-[ferredoxin] + S-adenosyl-L-homocysteine</text>
        <dbReference type="Rhea" id="RHEA:42916"/>
        <dbReference type="Rhea" id="RHEA-COMP:10000"/>
        <dbReference type="Rhea" id="RHEA-COMP:10001"/>
        <dbReference type="Rhea" id="RHEA-COMP:10152"/>
        <dbReference type="Rhea" id="RHEA-COMP:10282"/>
        <dbReference type="ChEBI" id="CHEBI:17319"/>
        <dbReference type="ChEBI" id="CHEBI:33737"/>
        <dbReference type="ChEBI" id="CHEBI:33738"/>
        <dbReference type="ChEBI" id="CHEBI:57844"/>
        <dbReference type="ChEBI" id="CHEBI:57856"/>
        <dbReference type="ChEBI" id="CHEBI:59789"/>
        <dbReference type="ChEBI" id="CHEBI:74411"/>
        <dbReference type="ChEBI" id="CHEBI:74497"/>
        <dbReference type="EC" id="2.1.1.192"/>
    </reaction>
</comment>
<gene>
    <name evidence="14 16" type="primary">rlmN</name>
    <name evidence="16" type="ORF">MOX91_07125</name>
</gene>
<evidence type="ECO:0000256" key="7">
    <source>
        <dbReference type="ARBA" id="ARBA00022679"/>
    </source>
</evidence>
<feature type="binding site" evidence="14">
    <location>
        <position position="121"/>
    </location>
    <ligand>
        <name>[4Fe-4S] cluster</name>
        <dbReference type="ChEBI" id="CHEBI:49883"/>
        <note>4Fe-4S-S-AdoMet</note>
    </ligand>
</feature>
<evidence type="ECO:0000256" key="1">
    <source>
        <dbReference type="ARBA" id="ARBA00004496"/>
    </source>
</evidence>
<feature type="domain" description="Radical SAM core" evidence="15">
    <location>
        <begin position="103"/>
        <end position="331"/>
    </location>
</feature>
<dbReference type="RefSeq" id="WP_370397398.1">
    <property type="nucleotide sequence ID" value="NZ_JALBUT010000007.1"/>
</dbReference>
<dbReference type="InterPro" id="IPR004383">
    <property type="entry name" value="rRNA_lsu_MTrfase_RlmN/Cfr"/>
</dbReference>
<evidence type="ECO:0000256" key="14">
    <source>
        <dbReference type="HAMAP-Rule" id="MF_01849"/>
    </source>
</evidence>
<keyword evidence="13 14" id="KW-1015">Disulfide bond</keyword>
<evidence type="ECO:0000256" key="6">
    <source>
        <dbReference type="ARBA" id="ARBA00022603"/>
    </source>
</evidence>
<feature type="binding site" evidence="14">
    <location>
        <position position="117"/>
    </location>
    <ligand>
        <name>[4Fe-4S] cluster</name>
        <dbReference type="ChEBI" id="CHEBI:49883"/>
        <note>4Fe-4S-S-AdoMet</note>
    </ligand>
</feature>
<dbReference type="SUPFAM" id="SSF102114">
    <property type="entry name" value="Radical SAM enzymes"/>
    <property type="match status" value="1"/>
</dbReference>
<keyword evidence="17" id="KW-1185">Reference proteome</keyword>
<comment type="cofactor">
    <cofactor evidence="14">
        <name>[4Fe-4S] cluster</name>
        <dbReference type="ChEBI" id="CHEBI:49883"/>
    </cofactor>
    <text evidence="14">Binds 1 [4Fe-4S] cluster. The cluster is coordinated with 3 cysteines and an exchangeable S-adenosyl-L-methionine.</text>
</comment>
<name>A0ABU4WK52_9BACT</name>
<dbReference type="PANTHER" id="PTHR30544:SF5">
    <property type="entry name" value="RADICAL SAM CORE DOMAIN-CONTAINING PROTEIN"/>
    <property type="match status" value="1"/>
</dbReference>
<dbReference type="GO" id="GO:0032259">
    <property type="term" value="P:methylation"/>
    <property type="evidence" value="ECO:0007669"/>
    <property type="project" value="UniProtKB-KW"/>
</dbReference>
<evidence type="ECO:0000256" key="9">
    <source>
        <dbReference type="ARBA" id="ARBA00022694"/>
    </source>
</evidence>
<dbReference type="InterPro" id="IPR006638">
    <property type="entry name" value="Elp3/MiaA/NifB-like_rSAM"/>
</dbReference>
<dbReference type="GO" id="GO:0008168">
    <property type="term" value="F:methyltransferase activity"/>
    <property type="evidence" value="ECO:0007669"/>
    <property type="project" value="UniProtKB-KW"/>
</dbReference>
<dbReference type="EC" id="2.1.1.192" evidence="14"/>
<organism evidence="16 17">
    <name type="scientific">Intestinicryptomonas porci</name>
    <dbReference type="NCBI Taxonomy" id="2926320"/>
    <lineage>
        <taxon>Bacteria</taxon>
        <taxon>Pseudomonadati</taxon>
        <taxon>Verrucomicrobiota</taxon>
        <taxon>Opitutia</taxon>
        <taxon>Opitutales</taxon>
        <taxon>Intestinicryptomonaceae</taxon>
        <taxon>Intestinicryptomonas</taxon>
    </lineage>
</organism>
<protein>
    <recommendedName>
        <fullName evidence="14">Probable dual-specificity RNA methyltransferase RlmN</fullName>
        <ecNumber evidence="14">2.1.1.192</ecNumber>
    </recommendedName>
    <alternativeName>
        <fullName evidence="14">23S rRNA (adenine(2503)-C(2))-methyltransferase</fullName>
    </alternativeName>
    <alternativeName>
        <fullName evidence="14">23S rRNA m2A2503 methyltransferase</fullName>
    </alternativeName>
    <alternativeName>
        <fullName evidence="14">Ribosomal RNA large subunit methyltransferase N</fullName>
    </alternativeName>
    <alternativeName>
        <fullName evidence="14">tRNA (adenine(37)-C(2))-methyltransferase</fullName>
    </alternativeName>
    <alternativeName>
        <fullName evidence="14">tRNA m2A37 methyltransferase</fullName>
    </alternativeName>
</protein>
<comment type="miscellaneous">
    <text evidence="14">Reaction proceeds by a ping-pong mechanism involving intermediate methylation of a conserved cysteine residue.</text>
</comment>
<feature type="binding site" evidence="14">
    <location>
        <position position="194"/>
    </location>
    <ligand>
        <name>S-adenosyl-L-methionine</name>
        <dbReference type="ChEBI" id="CHEBI:59789"/>
    </ligand>
</feature>
<dbReference type="InterPro" id="IPR048641">
    <property type="entry name" value="RlmN_N"/>
</dbReference>